<name>A0A2G8S697_9APHY</name>
<dbReference type="InterPro" id="IPR049207">
    <property type="entry name" value="DUF4246_N"/>
</dbReference>
<dbReference type="EMBL" id="AYKW01000023">
    <property type="protein sequence ID" value="PIL29309.1"/>
    <property type="molecule type" value="Genomic_DNA"/>
</dbReference>
<evidence type="ECO:0000259" key="1">
    <source>
        <dbReference type="Pfam" id="PF14033"/>
    </source>
</evidence>
<proteinExistence type="predicted"/>
<evidence type="ECO:0000313" key="3">
    <source>
        <dbReference type="EMBL" id="PIL29309.1"/>
    </source>
</evidence>
<dbReference type="OrthoDB" id="415532at2759"/>
<dbReference type="InterPro" id="IPR049192">
    <property type="entry name" value="DUF4246_C"/>
</dbReference>
<gene>
    <name evidence="3" type="ORF">GSI_09360</name>
</gene>
<evidence type="ECO:0000259" key="2">
    <source>
        <dbReference type="Pfam" id="PF21666"/>
    </source>
</evidence>
<dbReference type="STRING" id="1077348.A0A2G8S697"/>
<dbReference type="Pfam" id="PF14033">
    <property type="entry name" value="DUF4246"/>
    <property type="match status" value="1"/>
</dbReference>
<dbReference type="Proteomes" id="UP000230002">
    <property type="component" value="Unassembled WGS sequence"/>
</dbReference>
<feature type="domain" description="DUF4246" evidence="2">
    <location>
        <begin position="9"/>
        <end position="59"/>
    </location>
</feature>
<accession>A0A2G8S697</accession>
<dbReference type="Pfam" id="PF21666">
    <property type="entry name" value="DUF4246_N"/>
    <property type="match status" value="1"/>
</dbReference>
<evidence type="ECO:0000313" key="4">
    <source>
        <dbReference type="Proteomes" id="UP000230002"/>
    </source>
</evidence>
<sequence>MTATPPSVPAFPSPFEFNFRHPVPLLELRMSKLSGQIRCKPNWWIKVQDPEVVAKWRAEIVEQDAAVVDRFWGGPKRLEWKLSITVEKQWPRSKITDAQLDYIFDQLRFEATRYDAATGIFATAVPKVYESRSLIPVTLKAPLVDGVSVLESVPEEDKDWHPGSNKQVLDLVHPSMYCLRIGQSYVRPRGDALDAASGAVKVITEKEYMQQRPDMNKFRRPEMDYVISPKFQWLPTDFEVSAEGGVRALSYINNLHPTHHRALYPAISSILARFIPLFENVLTDAINPEPQNAVRPNPHEWYNHVYSENPDVPRPYDEPDPEDSTFKDENGYWYGRWPYVPEPVPFQPPSTEGRTTVSLRGRTLQVIVKLANIVLTPDNPAYPGGSWHVEGMANEAIVATGLYYYACENITESRLDFRAAVGSEENGVHLAYEQSDDTGYMTVFGLQRESLLNQPFGGIVAEEDKCVAFPNIYQHRVDAFELADPTKPGHRKILCFFLVDPFNRIMSTTDVPPQQADWATEALGGARTLQQLPQELFDIVVDYARDDKVSRKEAEDVREQLMEERSTFVVDHNKELFEVEFYMCEH</sequence>
<protein>
    <submittedName>
        <fullName evidence="3">Uncharacterized protein</fullName>
    </submittedName>
</protein>
<keyword evidence="4" id="KW-1185">Reference proteome</keyword>
<dbReference type="InterPro" id="IPR025340">
    <property type="entry name" value="DUF4246"/>
</dbReference>
<dbReference type="PANTHER" id="PTHR33119">
    <property type="entry name" value="IFI3P"/>
    <property type="match status" value="1"/>
</dbReference>
<comment type="caution">
    <text evidence="3">The sequence shown here is derived from an EMBL/GenBank/DDBJ whole genome shotgun (WGS) entry which is preliminary data.</text>
</comment>
<feature type="domain" description="DUF4246" evidence="1">
    <location>
        <begin position="98"/>
        <end position="521"/>
    </location>
</feature>
<reference evidence="3 4" key="1">
    <citation type="journal article" date="2015" name="Sci. Rep.">
        <title>Chromosome-level genome map provides insights into diverse defense mechanisms in the medicinal fungus Ganoderma sinense.</title>
        <authorList>
            <person name="Zhu Y."/>
            <person name="Xu J."/>
            <person name="Sun C."/>
            <person name="Zhou S."/>
            <person name="Xu H."/>
            <person name="Nelson D.R."/>
            <person name="Qian J."/>
            <person name="Song J."/>
            <person name="Luo H."/>
            <person name="Xiang L."/>
            <person name="Li Y."/>
            <person name="Xu Z."/>
            <person name="Ji A."/>
            <person name="Wang L."/>
            <person name="Lu S."/>
            <person name="Hayward A."/>
            <person name="Sun W."/>
            <person name="Li X."/>
            <person name="Schwartz D.C."/>
            <person name="Wang Y."/>
            <person name="Chen S."/>
        </authorList>
    </citation>
    <scope>NUCLEOTIDE SEQUENCE [LARGE SCALE GENOMIC DNA]</scope>
    <source>
        <strain evidence="3 4">ZZ0214-1</strain>
    </source>
</reference>
<dbReference type="PANTHER" id="PTHR33119:SF1">
    <property type="entry name" value="FE2OG DIOXYGENASE DOMAIN-CONTAINING PROTEIN"/>
    <property type="match status" value="1"/>
</dbReference>
<dbReference type="AlphaFoldDB" id="A0A2G8S697"/>
<organism evidence="3 4">
    <name type="scientific">Ganoderma sinense ZZ0214-1</name>
    <dbReference type="NCBI Taxonomy" id="1077348"/>
    <lineage>
        <taxon>Eukaryota</taxon>
        <taxon>Fungi</taxon>
        <taxon>Dikarya</taxon>
        <taxon>Basidiomycota</taxon>
        <taxon>Agaricomycotina</taxon>
        <taxon>Agaricomycetes</taxon>
        <taxon>Polyporales</taxon>
        <taxon>Polyporaceae</taxon>
        <taxon>Ganoderma</taxon>
    </lineage>
</organism>